<dbReference type="PIRSF" id="PIRSF006060">
    <property type="entry name" value="AA_transporter"/>
    <property type="match status" value="1"/>
</dbReference>
<sequence>MMASSEQEAKEGNDAKNALSNNPDASAGDVEEANGNNLKRALEGRHIQMIAIGGAIGAGLFVGSGEALANGGPASVLIGYLVVGVLLLCTIMSLGELAIMYPINGAFYQYSARFIDPCWGFAVGWAYSLGWMVTLPFEITAASLTIEYWNSSLNPAIFVSIFLIVLVIIQVFGVRGYGEVEFVLSIIKVIACIGLIILGIIINTGGVPGSPQGYIGGRYWSDPGAFANGFKGFCAVFVNAAVAFSGTELVGLAAAETKQPQKSLPTATKQVLWRVTIFYIVNLLIVGLNVPYNSPQLLGSDDAASSAGVNTNASPFVLAIQDAGIHVLPSIINAVVLIASLSVANSSTFASTRTLQALAADGGAPSFFAYIDKAGRPLAPIALQVLFGFLAYLQFASSGLDVFNWLLSIAGVSTVMMNLSINIAHLRFRLALKAQNRSTDEIPWKSSMGIVGSSIGAFLSAISLVAMFYSALYAPGGDPPTAYNFFQQYLAGFMGLFLMIFWKLWNRQWWVGVPLRQIDLDSGRRYMEIEQLTPDEAGETLPWWKRAKEAIC</sequence>
<dbReference type="FunFam" id="1.20.1740.10:FF:000017">
    <property type="entry name" value="Amino acid permease"/>
    <property type="match status" value="1"/>
</dbReference>
<evidence type="ECO:0000256" key="7">
    <source>
        <dbReference type="SAM" id="MobiDB-lite"/>
    </source>
</evidence>
<protein>
    <submittedName>
        <fullName evidence="10">Amino acid permease/ SLC12A domain-containing protein</fullName>
    </submittedName>
</protein>
<dbReference type="Gene3D" id="1.20.1740.10">
    <property type="entry name" value="Amino acid/polyamine transporter I"/>
    <property type="match status" value="1"/>
</dbReference>
<evidence type="ECO:0000313" key="10">
    <source>
        <dbReference type="EMBL" id="KAE8370892.1"/>
    </source>
</evidence>
<keyword evidence="3 8" id="KW-0812">Transmembrane</keyword>
<feature type="domain" description="Amino acid permease/ SLC12A" evidence="9">
    <location>
        <begin position="46"/>
        <end position="509"/>
    </location>
</feature>
<evidence type="ECO:0000256" key="6">
    <source>
        <dbReference type="ARBA" id="ARBA00023136"/>
    </source>
</evidence>
<dbReference type="AlphaFoldDB" id="A0A5N7ALX3"/>
<feature type="transmembrane region" description="Helical" evidence="8">
    <location>
        <begin position="153"/>
        <end position="174"/>
    </location>
</feature>
<feature type="region of interest" description="Disordered" evidence="7">
    <location>
        <begin position="1"/>
        <end position="31"/>
    </location>
</feature>
<dbReference type="PANTHER" id="PTHR43341:SF1">
    <property type="entry name" value="GENERAL AMINO-ACID PERMEASE GAP1"/>
    <property type="match status" value="1"/>
</dbReference>
<dbReference type="Pfam" id="PF00324">
    <property type="entry name" value="AA_permease"/>
    <property type="match status" value="1"/>
</dbReference>
<dbReference type="InterPro" id="IPR050524">
    <property type="entry name" value="APC_YAT"/>
</dbReference>
<feature type="transmembrane region" description="Helical" evidence="8">
    <location>
        <begin position="271"/>
        <end position="292"/>
    </location>
</feature>
<evidence type="ECO:0000256" key="1">
    <source>
        <dbReference type="ARBA" id="ARBA00004141"/>
    </source>
</evidence>
<dbReference type="PANTHER" id="PTHR43341">
    <property type="entry name" value="AMINO ACID PERMEASE"/>
    <property type="match status" value="1"/>
</dbReference>
<evidence type="ECO:0000256" key="5">
    <source>
        <dbReference type="ARBA" id="ARBA00022989"/>
    </source>
</evidence>
<proteinExistence type="predicted"/>
<feature type="transmembrane region" description="Helical" evidence="8">
    <location>
        <begin position="47"/>
        <end position="65"/>
    </location>
</feature>
<feature type="transmembrane region" description="Helical" evidence="8">
    <location>
        <begin position="114"/>
        <end position="133"/>
    </location>
</feature>
<dbReference type="InterPro" id="IPR004840">
    <property type="entry name" value="Amino_acid_permease_CS"/>
</dbReference>
<feature type="transmembrane region" description="Helical" evidence="8">
    <location>
        <begin position="225"/>
        <end position="250"/>
    </location>
</feature>
<feature type="transmembrane region" description="Helical" evidence="8">
    <location>
        <begin position="323"/>
        <end position="344"/>
    </location>
</feature>
<feature type="transmembrane region" description="Helical" evidence="8">
    <location>
        <begin position="77"/>
        <end position="102"/>
    </location>
</feature>
<gene>
    <name evidence="10" type="ORF">BDV27DRAFT_165033</name>
</gene>
<evidence type="ECO:0000256" key="4">
    <source>
        <dbReference type="ARBA" id="ARBA00022970"/>
    </source>
</evidence>
<feature type="transmembrane region" description="Helical" evidence="8">
    <location>
        <begin position="378"/>
        <end position="396"/>
    </location>
</feature>
<keyword evidence="6 8" id="KW-0472">Membrane</keyword>
<feature type="transmembrane region" description="Helical" evidence="8">
    <location>
        <begin position="186"/>
        <end position="205"/>
    </location>
</feature>
<dbReference type="RefSeq" id="XP_031933973.1">
    <property type="nucleotide sequence ID" value="XM_032073818.1"/>
</dbReference>
<comment type="subcellular location">
    <subcellularLocation>
        <location evidence="1">Membrane</location>
        <topology evidence="1">Multi-pass membrane protein</topology>
    </subcellularLocation>
</comment>
<keyword evidence="5 8" id="KW-1133">Transmembrane helix</keyword>
<evidence type="ECO:0000256" key="3">
    <source>
        <dbReference type="ARBA" id="ARBA00022692"/>
    </source>
</evidence>
<evidence type="ECO:0000259" key="9">
    <source>
        <dbReference type="Pfam" id="PF00324"/>
    </source>
</evidence>
<accession>A0A5N7ALX3</accession>
<evidence type="ECO:0000256" key="2">
    <source>
        <dbReference type="ARBA" id="ARBA00022448"/>
    </source>
</evidence>
<evidence type="ECO:0000313" key="11">
    <source>
        <dbReference type="Proteomes" id="UP000326268"/>
    </source>
</evidence>
<keyword evidence="2" id="KW-0813">Transport</keyword>
<dbReference type="GO" id="GO:0015171">
    <property type="term" value="F:amino acid transmembrane transporter activity"/>
    <property type="evidence" value="ECO:0007669"/>
    <property type="project" value="TreeGrafter"/>
</dbReference>
<dbReference type="InterPro" id="IPR004841">
    <property type="entry name" value="AA-permease/SLC12A_dom"/>
</dbReference>
<keyword evidence="11" id="KW-1185">Reference proteome</keyword>
<dbReference type="EMBL" id="ML737563">
    <property type="protein sequence ID" value="KAE8370892.1"/>
    <property type="molecule type" value="Genomic_DNA"/>
</dbReference>
<dbReference type="GeneID" id="43658264"/>
<organism evidence="10 11">
    <name type="scientific">Aspergillus caelatus</name>
    <dbReference type="NCBI Taxonomy" id="61420"/>
    <lineage>
        <taxon>Eukaryota</taxon>
        <taxon>Fungi</taxon>
        <taxon>Dikarya</taxon>
        <taxon>Ascomycota</taxon>
        <taxon>Pezizomycotina</taxon>
        <taxon>Eurotiomycetes</taxon>
        <taxon>Eurotiomycetidae</taxon>
        <taxon>Eurotiales</taxon>
        <taxon>Aspergillaceae</taxon>
        <taxon>Aspergillus</taxon>
        <taxon>Aspergillus subgen. Circumdati</taxon>
    </lineage>
</organism>
<reference evidence="10 11" key="1">
    <citation type="submission" date="2019-04" db="EMBL/GenBank/DDBJ databases">
        <title>Friends and foes A comparative genomics studyof 23 Aspergillus species from section Flavi.</title>
        <authorList>
            <consortium name="DOE Joint Genome Institute"/>
            <person name="Kjaerbolling I."/>
            <person name="Vesth T."/>
            <person name="Frisvad J.C."/>
            <person name="Nybo J.L."/>
            <person name="Theobald S."/>
            <person name="Kildgaard S."/>
            <person name="Isbrandt T."/>
            <person name="Kuo A."/>
            <person name="Sato A."/>
            <person name="Lyhne E.K."/>
            <person name="Kogle M.E."/>
            <person name="Wiebenga A."/>
            <person name="Kun R.S."/>
            <person name="Lubbers R.J."/>
            <person name="Makela M.R."/>
            <person name="Barry K."/>
            <person name="Chovatia M."/>
            <person name="Clum A."/>
            <person name="Daum C."/>
            <person name="Haridas S."/>
            <person name="He G."/>
            <person name="LaButti K."/>
            <person name="Lipzen A."/>
            <person name="Mondo S."/>
            <person name="Riley R."/>
            <person name="Salamov A."/>
            <person name="Simmons B.A."/>
            <person name="Magnuson J.K."/>
            <person name="Henrissat B."/>
            <person name="Mortensen U.H."/>
            <person name="Larsen T.O."/>
            <person name="Devries R.P."/>
            <person name="Grigoriev I.V."/>
            <person name="Machida M."/>
            <person name="Baker S.E."/>
            <person name="Andersen M.R."/>
        </authorList>
    </citation>
    <scope>NUCLEOTIDE SEQUENCE [LARGE SCALE GENOMIC DNA]</scope>
    <source>
        <strain evidence="10 11">CBS 763.97</strain>
    </source>
</reference>
<keyword evidence="4" id="KW-0029">Amino-acid transport</keyword>
<feature type="transmembrane region" description="Helical" evidence="8">
    <location>
        <begin position="449"/>
        <end position="474"/>
    </location>
</feature>
<feature type="transmembrane region" description="Helical" evidence="8">
    <location>
        <begin position="402"/>
        <end position="428"/>
    </location>
</feature>
<dbReference type="OrthoDB" id="3900342at2759"/>
<dbReference type="GO" id="GO:0016020">
    <property type="term" value="C:membrane"/>
    <property type="evidence" value="ECO:0007669"/>
    <property type="project" value="UniProtKB-SubCell"/>
</dbReference>
<dbReference type="PROSITE" id="PS00218">
    <property type="entry name" value="AMINO_ACID_PERMEASE_1"/>
    <property type="match status" value="1"/>
</dbReference>
<name>A0A5N7ALX3_9EURO</name>
<feature type="transmembrane region" description="Helical" evidence="8">
    <location>
        <begin position="486"/>
        <end position="505"/>
    </location>
</feature>
<dbReference type="Proteomes" id="UP000326268">
    <property type="component" value="Unassembled WGS sequence"/>
</dbReference>
<evidence type="ECO:0000256" key="8">
    <source>
        <dbReference type="SAM" id="Phobius"/>
    </source>
</evidence>